<keyword evidence="2" id="KW-0810">Translation regulation</keyword>
<feature type="domain" description="SUI1" evidence="4">
    <location>
        <begin position="48"/>
        <end position="108"/>
    </location>
</feature>
<dbReference type="InterPro" id="IPR036877">
    <property type="entry name" value="SUI1_dom_sf"/>
</dbReference>
<dbReference type="Pfam" id="PF01253">
    <property type="entry name" value="SUI1"/>
    <property type="match status" value="1"/>
</dbReference>
<comment type="similarity">
    <text evidence="1">Belongs to the SUI1 family.</text>
</comment>
<keyword evidence="5" id="KW-0396">Initiation factor</keyword>
<dbReference type="PANTHER" id="PTHR12789:SF0">
    <property type="entry name" value="DENSITY-REGULATED PROTEIN"/>
    <property type="match status" value="1"/>
</dbReference>
<dbReference type="Gene3D" id="3.30.780.10">
    <property type="entry name" value="SUI1-like domain"/>
    <property type="match status" value="1"/>
</dbReference>
<protein>
    <submittedName>
        <fullName evidence="5">Translation initiation factor</fullName>
    </submittedName>
</protein>
<dbReference type="Proteomes" id="UP001059844">
    <property type="component" value="Chromosome"/>
</dbReference>
<dbReference type="PANTHER" id="PTHR12789">
    <property type="entry name" value="DENSITY-REGULATED PROTEIN HOMOLOG"/>
    <property type="match status" value="1"/>
</dbReference>
<name>A0ABY5ITY8_9FLAO</name>
<keyword evidence="6" id="KW-1185">Reference proteome</keyword>
<evidence type="ECO:0000256" key="2">
    <source>
        <dbReference type="ARBA" id="ARBA00022845"/>
    </source>
</evidence>
<evidence type="ECO:0000259" key="4">
    <source>
        <dbReference type="PROSITE" id="PS50296"/>
    </source>
</evidence>
<sequence>MAKKISSLEDLGGFVFSTNKDFEFNNEQEQEETLSPGEQRLEAHLDKKNRGGKVATIIKGFSGNEDDLKALAKKLKTLCGVGGAAKDGEIIIQGNFRDKIMDFLTKEGYKVKRVGG</sequence>
<reference evidence="5" key="1">
    <citation type="submission" date="2022-07" db="EMBL/GenBank/DDBJ databases">
        <title>Isolation, identification, and degradation of a PFOSA degrading strain from sewage treatment plant.</title>
        <authorList>
            <person name="Zhang L."/>
            <person name="Huo Y."/>
        </authorList>
    </citation>
    <scope>NUCLEOTIDE SEQUENCE</scope>
    <source>
        <strain evidence="5">C1</strain>
    </source>
</reference>
<accession>A0ABY5ITY8</accession>
<dbReference type="InterPro" id="IPR005872">
    <property type="entry name" value="SUI1_arc_bac"/>
</dbReference>
<dbReference type="EMBL" id="CP101751">
    <property type="protein sequence ID" value="UUC44972.1"/>
    <property type="molecule type" value="Genomic_DNA"/>
</dbReference>
<evidence type="ECO:0000256" key="3">
    <source>
        <dbReference type="ARBA" id="ARBA00022917"/>
    </source>
</evidence>
<proteinExistence type="inferred from homology"/>
<gene>
    <name evidence="5" type="ORF">NOX80_15245</name>
</gene>
<evidence type="ECO:0000313" key="5">
    <source>
        <dbReference type="EMBL" id="UUC44972.1"/>
    </source>
</evidence>
<keyword evidence="3" id="KW-0648">Protein biosynthesis</keyword>
<dbReference type="InterPro" id="IPR050318">
    <property type="entry name" value="DENR/SUI1_TIF"/>
</dbReference>
<dbReference type="InterPro" id="IPR001950">
    <property type="entry name" value="SUI1"/>
</dbReference>
<evidence type="ECO:0000256" key="1">
    <source>
        <dbReference type="ARBA" id="ARBA00005422"/>
    </source>
</evidence>
<dbReference type="CDD" id="cd11567">
    <property type="entry name" value="YciH_like"/>
    <property type="match status" value="1"/>
</dbReference>
<evidence type="ECO:0000313" key="6">
    <source>
        <dbReference type="Proteomes" id="UP001059844"/>
    </source>
</evidence>
<dbReference type="RefSeq" id="WP_256550657.1">
    <property type="nucleotide sequence ID" value="NZ_CP101751.1"/>
</dbReference>
<organism evidence="5 6">
    <name type="scientific">Flavobacterium cerinum</name>
    <dbReference type="NCBI Taxonomy" id="2502784"/>
    <lineage>
        <taxon>Bacteria</taxon>
        <taxon>Pseudomonadati</taxon>
        <taxon>Bacteroidota</taxon>
        <taxon>Flavobacteriia</taxon>
        <taxon>Flavobacteriales</taxon>
        <taxon>Flavobacteriaceae</taxon>
        <taxon>Flavobacterium</taxon>
    </lineage>
</organism>
<dbReference type="GO" id="GO:0003743">
    <property type="term" value="F:translation initiation factor activity"/>
    <property type="evidence" value="ECO:0007669"/>
    <property type="project" value="UniProtKB-KW"/>
</dbReference>
<dbReference type="PROSITE" id="PS50296">
    <property type="entry name" value="SUI1"/>
    <property type="match status" value="1"/>
</dbReference>
<dbReference type="SUPFAM" id="SSF55159">
    <property type="entry name" value="eIF1-like"/>
    <property type="match status" value="1"/>
</dbReference>
<dbReference type="PIRSF" id="PIRSF037511">
    <property type="entry name" value="Transl_init_SUI1_pro"/>
    <property type="match status" value="1"/>
</dbReference>